<dbReference type="InterPro" id="IPR007110">
    <property type="entry name" value="Ig-like_dom"/>
</dbReference>
<feature type="domain" description="Ig-like" evidence="8">
    <location>
        <begin position="9"/>
        <end position="119"/>
    </location>
</feature>
<feature type="transmembrane region" description="Helical" evidence="6">
    <location>
        <begin position="279"/>
        <end position="298"/>
    </location>
</feature>
<feature type="domain" description="Ig-like" evidence="8">
    <location>
        <begin position="144"/>
        <end position="234"/>
    </location>
</feature>
<evidence type="ECO:0000256" key="6">
    <source>
        <dbReference type="SAM" id="Phobius"/>
    </source>
</evidence>
<dbReference type="InterPro" id="IPR013783">
    <property type="entry name" value="Ig-like_fold"/>
</dbReference>
<accession>A0A653CXB8</accession>
<dbReference type="OrthoDB" id="6351205at2759"/>
<reference evidence="9 10" key="1">
    <citation type="submission" date="2019-01" db="EMBL/GenBank/DDBJ databases">
        <authorList>
            <person name="Sayadi A."/>
        </authorList>
    </citation>
    <scope>NUCLEOTIDE SEQUENCE [LARGE SCALE GENOMIC DNA]</scope>
</reference>
<evidence type="ECO:0000256" key="1">
    <source>
        <dbReference type="ARBA" id="ARBA00004167"/>
    </source>
</evidence>
<dbReference type="InterPro" id="IPR036179">
    <property type="entry name" value="Ig-like_dom_sf"/>
</dbReference>
<gene>
    <name evidence="9" type="ORF">CALMAC_LOCUS12636</name>
</gene>
<dbReference type="SUPFAM" id="SSF48726">
    <property type="entry name" value="Immunoglobulin"/>
    <property type="match status" value="1"/>
</dbReference>
<dbReference type="EMBL" id="CAACVG010009207">
    <property type="protein sequence ID" value="VEN52555.1"/>
    <property type="molecule type" value="Genomic_DNA"/>
</dbReference>
<keyword evidence="7" id="KW-0732">Signal</keyword>
<evidence type="ECO:0000256" key="7">
    <source>
        <dbReference type="SAM" id="SignalP"/>
    </source>
</evidence>
<name>A0A653CXB8_CALMS</name>
<dbReference type="InterPro" id="IPR003599">
    <property type="entry name" value="Ig_sub"/>
</dbReference>
<evidence type="ECO:0000256" key="5">
    <source>
        <dbReference type="ARBA" id="ARBA00023157"/>
    </source>
</evidence>
<dbReference type="InterPro" id="IPR013106">
    <property type="entry name" value="Ig_V-set"/>
</dbReference>
<keyword evidence="5" id="KW-1015">Disulfide bond</keyword>
<dbReference type="Proteomes" id="UP000410492">
    <property type="component" value="Unassembled WGS sequence"/>
</dbReference>
<dbReference type="AlphaFoldDB" id="A0A653CXB8"/>
<dbReference type="PANTHER" id="PTHR21261:SF17">
    <property type="entry name" value="BEAT VI"/>
    <property type="match status" value="1"/>
</dbReference>
<feature type="chain" id="PRO_5024919201" description="Ig-like domain-containing protein" evidence="7">
    <location>
        <begin position="28"/>
        <end position="299"/>
    </location>
</feature>
<evidence type="ECO:0000256" key="2">
    <source>
        <dbReference type="ARBA" id="ARBA00022692"/>
    </source>
</evidence>
<keyword evidence="10" id="KW-1185">Reference proteome</keyword>
<feature type="signal peptide" evidence="7">
    <location>
        <begin position="1"/>
        <end position="27"/>
    </location>
</feature>
<comment type="subcellular location">
    <subcellularLocation>
        <location evidence="1">Membrane</location>
        <topology evidence="1">Single-pass membrane protein</topology>
    </subcellularLocation>
</comment>
<dbReference type="Pfam" id="PF07686">
    <property type="entry name" value="V-set"/>
    <property type="match status" value="1"/>
</dbReference>
<evidence type="ECO:0000256" key="3">
    <source>
        <dbReference type="ARBA" id="ARBA00022989"/>
    </source>
</evidence>
<protein>
    <recommendedName>
        <fullName evidence="8">Ig-like domain-containing protein</fullName>
    </recommendedName>
</protein>
<dbReference type="PROSITE" id="PS50835">
    <property type="entry name" value="IG_LIKE"/>
    <property type="match status" value="2"/>
</dbReference>
<evidence type="ECO:0000259" key="8">
    <source>
        <dbReference type="PROSITE" id="PS50835"/>
    </source>
</evidence>
<dbReference type="GO" id="GO:0016020">
    <property type="term" value="C:membrane"/>
    <property type="evidence" value="ECO:0007669"/>
    <property type="project" value="UniProtKB-SubCell"/>
</dbReference>
<dbReference type="Pfam" id="PF08205">
    <property type="entry name" value="C2-set_2"/>
    <property type="match status" value="1"/>
</dbReference>
<organism evidence="9 10">
    <name type="scientific">Callosobruchus maculatus</name>
    <name type="common">Southern cowpea weevil</name>
    <name type="synonym">Pulse bruchid</name>
    <dbReference type="NCBI Taxonomy" id="64391"/>
    <lineage>
        <taxon>Eukaryota</taxon>
        <taxon>Metazoa</taxon>
        <taxon>Ecdysozoa</taxon>
        <taxon>Arthropoda</taxon>
        <taxon>Hexapoda</taxon>
        <taxon>Insecta</taxon>
        <taxon>Pterygota</taxon>
        <taxon>Neoptera</taxon>
        <taxon>Endopterygota</taxon>
        <taxon>Coleoptera</taxon>
        <taxon>Polyphaga</taxon>
        <taxon>Cucujiformia</taxon>
        <taxon>Chrysomeloidea</taxon>
        <taxon>Chrysomelidae</taxon>
        <taxon>Bruchinae</taxon>
        <taxon>Bruchini</taxon>
        <taxon>Callosobruchus</taxon>
    </lineage>
</organism>
<dbReference type="Gene3D" id="2.60.40.10">
    <property type="entry name" value="Immunoglobulins"/>
    <property type="match status" value="2"/>
</dbReference>
<dbReference type="InterPro" id="IPR013162">
    <property type="entry name" value="CD80_C2-set"/>
</dbReference>
<dbReference type="PANTHER" id="PTHR21261">
    <property type="entry name" value="BEAT PROTEIN"/>
    <property type="match status" value="1"/>
</dbReference>
<evidence type="ECO:0000256" key="4">
    <source>
        <dbReference type="ARBA" id="ARBA00023136"/>
    </source>
</evidence>
<keyword evidence="4 6" id="KW-0472">Membrane</keyword>
<evidence type="ECO:0000313" key="9">
    <source>
        <dbReference type="EMBL" id="VEN52555.1"/>
    </source>
</evidence>
<dbReference type="FunFam" id="2.60.40.10:FF:000437">
    <property type="entry name" value="Beat-IIIc, isoform A"/>
    <property type="match status" value="1"/>
</dbReference>
<sequence length="299" mass="34147">MATGWRPWPPLILFYGLIVILIEVCWALKEVRITVPPVARSGDTVTLSCEYDLEEVALYSIKWYRGDEEFYRYIPKESPPFRAFPVNHVNVDLSKSGPTEVTLRGVRRELTGDYKCEVSADAPLFHTDIKTAYMIVAELPNDNPILRTEPTSKVEIGQKVKAECYSPGSDPPANISWYINDDRILTSDLNIRLWPLQIESDPAIGLKSSKSKLEIEAIRSFFMSGFMRIRCEASIFSLWQRHVDVTIKEDNQLQLAPIMGPSQSHTDQVIEIIRNDARLNRIFVCNIIVNTLCVILFLR</sequence>
<keyword evidence="3 6" id="KW-1133">Transmembrane helix</keyword>
<evidence type="ECO:0000313" key="10">
    <source>
        <dbReference type="Proteomes" id="UP000410492"/>
    </source>
</evidence>
<proteinExistence type="predicted"/>
<keyword evidence="2 6" id="KW-0812">Transmembrane</keyword>
<dbReference type="SMART" id="SM00409">
    <property type="entry name" value="IG"/>
    <property type="match status" value="2"/>
</dbReference>